<accession>A0A1H4GLV4</accession>
<reference evidence="2 3" key="1">
    <citation type="submission" date="2016-10" db="EMBL/GenBank/DDBJ databases">
        <authorList>
            <person name="de Groot N.N."/>
        </authorList>
    </citation>
    <scope>NUCLEOTIDE SEQUENCE [LARGE SCALE GENOMIC DNA]</scope>
    <source>
        <strain evidence="2 3">DSM 15345</strain>
    </source>
</reference>
<dbReference type="OrthoDB" id="8455637at2"/>
<evidence type="ECO:0000313" key="2">
    <source>
        <dbReference type="EMBL" id="SEB09838.1"/>
    </source>
</evidence>
<sequence length="318" mass="34337">MDDDDDDWSLRSIFDGEDDETPRSPREAAGARPGRRSADAAIHAQIAGASIMAEADAALARLDEKLSAGGFSEGLVERIATAEAEALGRLMGWRGRDGDSALRFRYEAALEDEDDAWTRWAGRTLAAPFIDIAATTDADELTERLRGSGWRRMDALEAADAISDGAPVTGPDRGERDQLADWLARIRPFGDFGPTARGAMSFQAWELGGAGGLTGRLTGAVASMRLGAGASLRTLRFTPVAAAARRLRPFDAGLDAAERLTRWCCAVTESCRTYAALVEDLMAWRTTAFDVERTRTGRGIVDLLLRKPQAMSEDVAKE</sequence>
<feature type="region of interest" description="Disordered" evidence="1">
    <location>
        <begin position="1"/>
        <end position="39"/>
    </location>
</feature>
<dbReference type="RefSeq" id="WP_093257224.1">
    <property type="nucleotide sequence ID" value="NZ_FNQM01000088.1"/>
</dbReference>
<name>A0A1H4GLV4_9RHOB</name>
<evidence type="ECO:0000256" key="1">
    <source>
        <dbReference type="SAM" id="MobiDB-lite"/>
    </source>
</evidence>
<dbReference type="Proteomes" id="UP000198703">
    <property type="component" value="Unassembled WGS sequence"/>
</dbReference>
<gene>
    <name evidence="2" type="ORF">SAMN05444370_1882</name>
</gene>
<dbReference type="EMBL" id="FNQM01000088">
    <property type="protein sequence ID" value="SEB09838.1"/>
    <property type="molecule type" value="Genomic_DNA"/>
</dbReference>
<protein>
    <submittedName>
        <fullName evidence="2">Uncharacterized protein</fullName>
    </submittedName>
</protein>
<dbReference type="AlphaFoldDB" id="A0A1H4GLV4"/>
<organism evidence="2 3">
    <name type="scientific">Rubrimonas cliftonensis</name>
    <dbReference type="NCBI Taxonomy" id="89524"/>
    <lineage>
        <taxon>Bacteria</taxon>
        <taxon>Pseudomonadati</taxon>
        <taxon>Pseudomonadota</taxon>
        <taxon>Alphaproteobacteria</taxon>
        <taxon>Rhodobacterales</taxon>
        <taxon>Paracoccaceae</taxon>
        <taxon>Rubrimonas</taxon>
    </lineage>
</organism>
<feature type="non-terminal residue" evidence="2">
    <location>
        <position position="318"/>
    </location>
</feature>
<evidence type="ECO:0000313" key="3">
    <source>
        <dbReference type="Proteomes" id="UP000198703"/>
    </source>
</evidence>
<keyword evidence="3" id="KW-1185">Reference proteome</keyword>
<proteinExistence type="predicted"/>